<dbReference type="RefSeq" id="WP_353540282.1">
    <property type="nucleotide sequence ID" value="NZ_BAABRN010000001.1"/>
</dbReference>
<dbReference type="CDD" id="cd17557">
    <property type="entry name" value="REC_Rcp-like"/>
    <property type="match status" value="1"/>
</dbReference>
<dbReference type="PROSITE" id="PS50110">
    <property type="entry name" value="RESPONSE_REGULATORY"/>
    <property type="match status" value="1"/>
</dbReference>
<evidence type="ECO:0000313" key="4">
    <source>
        <dbReference type="Proteomes" id="UP001458946"/>
    </source>
</evidence>
<protein>
    <submittedName>
        <fullName evidence="3">Response regulator rcp1</fullName>
    </submittedName>
</protein>
<dbReference type="InterPro" id="IPR001789">
    <property type="entry name" value="Sig_transdc_resp-reg_receiver"/>
</dbReference>
<dbReference type="Proteomes" id="UP001458946">
    <property type="component" value="Unassembled WGS sequence"/>
</dbReference>
<dbReference type="InterPro" id="IPR011006">
    <property type="entry name" value="CheY-like_superfamily"/>
</dbReference>
<keyword evidence="1" id="KW-0597">Phosphoprotein</keyword>
<proteinExistence type="predicted"/>
<dbReference type="SUPFAM" id="SSF52172">
    <property type="entry name" value="CheY-like"/>
    <property type="match status" value="1"/>
</dbReference>
<dbReference type="Gene3D" id="3.40.50.2300">
    <property type="match status" value="1"/>
</dbReference>
<evidence type="ECO:0000259" key="2">
    <source>
        <dbReference type="PROSITE" id="PS50110"/>
    </source>
</evidence>
<evidence type="ECO:0000256" key="1">
    <source>
        <dbReference type="PROSITE-ProRule" id="PRU00169"/>
    </source>
</evidence>
<accession>A0ABP9V9C4</accession>
<gene>
    <name evidence="3" type="primary">rcp1_1</name>
    <name evidence="3" type="ORF">Dxin01_00007</name>
</gene>
<reference evidence="3 4" key="1">
    <citation type="submission" date="2024-02" db="EMBL/GenBank/DDBJ databases">
        <title>Deinococcus xinjiangensis NBRC 107630.</title>
        <authorList>
            <person name="Ichikawa N."/>
            <person name="Katano-Makiyama Y."/>
            <person name="Hidaka K."/>
        </authorList>
    </citation>
    <scope>NUCLEOTIDE SEQUENCE [LARGE SCALE GENOMIC DNA]</scope>
    <source>
        <strain evidence="3 4">NBRC 107630</strain>
    </source>
</reference>
<dbReference type="EMBL" id="BAABRN010000001">
    <property type="protein sequence ID" value="GAA5500287.1"/>
    <property type="molecule type" value="Genomic_DNA"/>
</dbReference>
<sequence length="142" mass="15423">MTHHILLVEDNSADVFLMETSIEIDQVPMSLQVAGDGVVAMELLEQELRGGQLPELVLLDLNMPRMNGFEVLAALKASEALQTLPVVVFTTSTASIDRVRVQELGANAFLSKPSGFTEVAQLLQSIVDVLRGEKTWTSLATT</sequence>
<keyword evidence="4" id="KW-1185">Reference proteome</keyword>
<evidence type="ECO:0000313" key="3">
    <source>
        <dbReference type="EMBL" id="GAA5500287.1"/>
    </source>
</evidence>
<dbReference type="PANTHER" id="PTHR44520">
    <property type="entry name" value="RESPONSE REGULATOR RCP1-RELATED"/>
    <property type="match status" value="1"/>
</dbReference>
<dbReference type="InterPro" id="IPR052893">
    <property type="entry name" value="TCS_response_regulator"/>
</dbReference>
<organism evidence="3 4">
    <name type="scientific">Deinococcus xinjiangensis</name>
    <dbReference type="NCBI Taxonomy" id="457454"/>
    <lineage>
        <taxon>Bacteria</taxon>
        <taxon>Thermotogati</taxon>
        <taxon>Deinococcota</taxon>
        <taxon>Deinococci</taxon>
        <taxon>Deinococcales</taxon>
        <taxon>Deinococcaceae</taxon>
        <taxon>Deinococcus</taxon>
    </lineage>
</organism>
<feature type="modified residue" description="4-aspartylphosphate" evidence="1">
    <location>
        <position position="60"/>
    </location>
</feature>
<feature type="domain" description="Response regulatory" evidence="2">
    <location>
        <begin position="4"/>
        <end position="127"/>
    </location>
</feature>
<dbReference type="Pfam" id="PF00072">
    <property type="entry name" value="Response_reg"/>
    <property type="match status" value="1"/>
</dbReference>
<dbReference type="SMART" id="SM00448">
    <property type="entry name" value="REC"/>
    <property type="match status" value="1"/>
</dbReference>
<dbReference type="PANTHER" id="PTHR44520:SF2">
    <property type="entry name" value="RESPONSE REGULATOR RCP1"/>
    <property type="match status" value="1"/>
</dbReference>
<comment type="caution">
    <text evidence="3">The sequence shown here is derived from an EMBL/GenBank/DDBJ whole genome shotgun (WGS) entry which is preliminary data.</text>
</comment>
<name>A0ABP9V9C4_9DEIO</name>